<reference evidence="1" key="1">
    <citation type="journal article" date="2005" name="Proc. Natl. Acad. Sci. U.S.A.">
        <title>The psychrophilic lifestyle as revealed by the genome sequence of Colwellia psychrerythraea 34H through genomic and proteomic analyses.</title>
        <authorList>
            <person name="Methe B.A."/>
            <person name="Nelson K.E."/>
            <person name="Deming J.W."/>
            <person name="Momen B."/>
            <person name="Melamud E."/>
            <person name="Zhang X."/>
            <person name="Moult J."/>
            <person name="Madupu R."/>
            <person name="Nelson W.C."/>
            <person name="Dodson R.J."/>
            <person name="Brinkac L.M."/>
            <person name="Daugherty S.C."/>
            <person name="Durkin A.S."/>
            <person name="DeBoy R.T."/>
            <person name="Kolonay J.F."/>
            <person name="Sullivan S.A."/>
            <person name="Zhou L."/>
            <person name="Davidsen T.M."/>
            <person name="Wu M."/>
            <person name="Huston A.L."/>
            <person name="Lewis M."/>
            <person name="Weaver B."/>
            <person name="Weidman J.F."/>
            <person name="Khouri H."/>
            <person name="Utterback T.R."/>
            <person name="Feldblyum T.V."/>
            <person name="Fraser C.M."/>
        </authorList>
    </citation>
    <scope>NUCLEOTIDE SEQUENCE [LARGE SCALE GENOMIC DNA]</scope>
    <source>
        <strain evidence="1">34H</strain>
    </source>
</reference>
<dbReference type="EMBL" id="CP000083">
    <property type="protein sequence ID" value="AAZ24312.1"/>
    <property type="molecule type" value="Genomic_DNA"/>
</dbReference>
<dbReference type="STRING" id="167879.CPS_1417"/>
<dbReference type="AlphaFoldDB" id="Q485V5"/>
<dbReference type="Proteomes" id="UP000000547">
    <property type="component" value="Chromosome"/>
</dbReference>
<evidence type="ECO:0000313" key="1">
    <source>
        <dbReference type="EMBL" id="AAZ24312.1"/>
    </source>
</evidence>
<dbReference type="KEGG" id="cps:CPS_1417"/>
<organism evidence="1 2">
    <name type="scientific">Colwellia psychrerythraea (strain 34H / ATCC BAA-681)</name>
    <name type="common">Vibrio psychroerythus</name>
    <dbReference type="NCBI Taxonomy" id="167879"/>
    <lineage>
        <taxon>Bacteria</taxon>
        <taxon>Pseudomonadati</taxon>
        <taxon>Pseudomonadota</taxon>
        <taxon>Gammaproteobacteria</taxon>
        <taxon>Alteromonadales</taxon>
        <taxon>Colwelliaceae</taxon>
        <taxon>Colwellia</taxon>
    </lineage>
</organism>
<proteinExistence type="predicted"/>
<accession>Q485V5</accession>
<name>Q485V5_COLP3</name>
<evidence type="ECO:0000313" key="2">
    <source>
        <dbReference type="Proteomes" id="UP000000547"/>
    </source>
</evidence>
<sequence length="59" mass="6498">MALSIGVDNLSVEKDIMCISHINNHTAMTICLSLIYCGQNTDDRNDNARSIAVIYTHST</sequence>
<gene>
    <name evidence="1" type="ordered locus">CPS_1417</name>
</gene>
<protein>
    <submittedName>
        <fullName evidence="1">Uncharacterized protein</fullName>
    </submittedName>
</protein>
<dbReference type="HOGENOM" id="CLU_2952470_0_0_6"/>